<dbReference type="PROSITE" id="PS50096">
    <property type="entry name" value="IQ"/>
    <property type="match status" value="1"/>
</dbReference>
<dbReference type="GO" id="GO:0006457">
    <property type="term" value="P:protein folding"/>
    <property type="evidence" value="ECO:0000318"/>
    <property type="project" value="GO_Central"/>
</dbReference>
<keyword evidence="1" id="KW-0112">Calmodulin-binding</keyword>
<dbReference type="Gramene" id="Manes.10G111700.6.v8.1">
    <property type="protein sequence ID" value="Manes.10G111700.6.v8.1.CDS.1"/>
    <property type="gene ID" value="Manes.10G111700.v8.1"/>
</dbReference>
<dbReference type="InterPro" id="IPR003103">
    <property type="entry name" value="BAG_domain"/>
</dbReference>
<dbReference type="Gramene" id="Manes.10G111700.10.v8.1">
    <property type="protein sequence ID" value="Manes.10G111700.10.v8.1.CDS.1"/>
    <property type="gene ID" value="Manes.10G111700.v8.1"/>
</dbReference>
<dbReference type="InterPro" id="IPR036533">
    <property type="entry name" value="BAG_dom_sf"/>
</dbReference>
<keyword evidence="6" id="KW-1185">Reference proteome</keyword>
<dbReference type="PANTHER" id="PTHR33322:SF8">
    <property type="entry name" value="BAG FAMILY MOLECULAR CHAPERONE REGULATOR 5, MITOCHONDRIAL"/>
    <property type="match status" value="1"/>
</dbReference>
<dbReference type="InterPro" id="IPR000048">
    <property type="entry name" value="IQ_motif_EF-hand-BS"/>
</dbReference>
<dbReference type="EMBL" id="CM004396">
    <property type="protein sequence ID" value="OAY39646.1"/>
    <property type="molecule type" value="Genomic_DNA"/>
</dbReference>
<comment type="caution">
    <text evidence="5">The sequence shown here is derived from an EMBL/GenBank/DDBJ whole genome shotgun (WGS) entry which is preliminary data.</text>
</comment>
<dbReference type="PANTHER" id="PTHR33322">
    <property type="entry name" value="BAG DOMAIN CONTAINING PROTEIN, EXPRESSED"/>
    <property type="match status" value="1"/>
</dbReference>
<dbReference type="STRING" id="3983.A0A2C9V5A6"/>
<dbReference type="Gramene" id="Manes.10G111700.5.v8.1">
    <property type="protein sequence ID" value="Manes.10G111700.5.v8.1.CDS.1"/>
    <property type="gene ID" value="Manes.10G111700.v8.1"/>
</dbReference>
<dbReference type="Gramene" id="Manes.10G111700.8.v8.1">
    <property type="protein sequence ID" value="Manes.10G111700.8.v8.1.CDS.1"/>
    <property type="gene ID" value="Manes.10G111700.v8.1"/>
</dbReference>
<dbReference type="InterPro" id="IPR040400">
    <property type="entry name" value="BAG5/6/7/8"/>
</dbReference>
<evidence type="ECO:0000313" key="5">
    <source>
        <dbReference type="EMBL" id="OAY39646.1"/>
    </source>
</evidence>
<dbReference type="AlphaFoldDB" id="A0A2C9V5A6"/>
<evidence type="ECO:0000256" key="2">
    <source>
        <dbReference type="ARBA" id="ARBA00023186"/>
    </source>
</evidence>
<feature type="coiled-coil region" evidence="3">
    <location>
        <begin position="68"/>
        <end position="95"/>
    </location>
</feature>
<dbReference type="Gramene" id="Manes.10G111700.1.v8.1">
    <property type="protein sequence ID" value="Manes.10G111700.1.v8.1.CDS.1"/>
    <property type="gene ID" value="Manes.10G111700.v8.1"/>
</dbReference>
<dbReference type="Gene3D" id="1.20.58.120">
    <property type="entry name" value="BAG domain"/>
    <property type="match status" value="1"/>
</dbReference>
<evidence type="ECO:0000256" key="1">
    <source>
        <dbReference type="ARBA" id="ARBA00022860"/>
    </source>
</evidence>
<dbReference type="SUPFAM" id="SSF63491">
    <property type="entry name" value="BAG domain"/>
    <property type="match status" value="1"/>
</dbReference>
<dbReference type="GO" id="GO:0051087">
    <property type="term" value="F:protein-folding chaperone binding"/>
    <property type="evidence" value="ECO:0007669"/>
    <property type="project" value="InterPro"/>
</dbReference>
<dbReference type="Gramene" id="Manes.10G111700.9.v8.1">
    <property type="protein sequence ID" value="Manes.10G111700.9.v8.1.CDS.1"/>
    <property type="gene ID" value="Manes.10G111700.v8.1"/>
</dbReference>
<dbReference type="OrthoDB" id="1907216at2759"/>
<organism evidence="5 6">
    <name type="scientific">Manihot esculenta</name>
    <name type="common">Cassava</name>
    <name type="synonym">Jatropha manihot</name>
    <dbReference type="NCBI Taxonomy" id="3983"/>
    <lineage>
        <taxon>Eukaryota</taxon>
        <taxon>Viridiplantae</taxon>
        <taxon>Streptophyta</taxon>
        <taxon>Embryophyta</taxon>
        <taxon>Tracheophyta</taxon>
        <taxon>Spermatophyta</taxon>
        <taxon>Magnoliopsida</taxon>
        <taxon>eudicotyledons</taxon>
        <taxon>Gunneridae</taxon>
        <taxon>Pentapetalae</taxon>
        <taxon>rosids</taxon>
        <taxon>fabids</taxon>
        <taxon>Malpighiales</taxon>
        <taxon>Euphorbiaceae</taxon>
        <taxon>Crotonoideae</taxon>
        <taxon>Manihoteae</taxon>
        <taxon>Manihot</taxon>
    </lineage>
</organism>
<dbReference type="CDD" id="cd23767">
    <property type="entry name" value="IQCD"/>
    <property type="match status" value="1"/>
</dbReference>
<evidence type="ECO:0000313" key="6">
    <source>
        <dbReference type="Proteomes" id="UP000091857"/>
    </source>
</evidence>
<evidence type="ECO:0000259" key="4">
    <source>
        <dbReference type="PROSITE" id="PS51035"/>
    </source>
</evidence>
<reference evidence="6" key="1">
    <citation type="journal article" date="2016" name="Nat. Biotechnol.">
        <title>Sequencing wild and cultivated cassava and related species reveals extensive interspecific hybridization and genetic diversity.</title>
        <authorList>
            <person name="Bredeson J.V."/>
            <person name="Lyons J.B."/>
            <person name="Prochnik S.E."/>
            <person name="Wu G.A."/>
            <person name="Ha C.M."/>
            <person name="Edsinger-Gonzales E."/>
            <person name="Grimwood J."/>
            <person name="Schmutz J."/>
            <person name="Rabbi I.Y."/>
            <person name="Egesi C."/>
            <person name="Nauluvula P."/>
            <person name="Lebot V."/>
            <person name="Ndunguru J."/>
            <person name="Mkamilo G."/>
            <person name="Bart R.S."/>
            <person name="Setter T.L."/>
            <person name="Gleadow R.M."/>
            <person name="Kulakow P."/>
            <person name="Ferguson M.E."/>
            <person name="Rounsley S."/>
            <person name="Rokhsar D.S."/>
        </authorList>
    </citation>
    <scope>NUCLEOTIDE SEQUENCE [LARGE SCALE GENOMIC DNA]</scope>
    <source>
        <strain evidence="6">cv. AM560-2</strain>
    </source>
</reference>
<dbReference type="Proteomes" id="UP000091857">
    <property type="component" value="Chromosome 10"/>
</dbReference>
<protein>
    <recommendedName>
        <fullName evidence="4">BAG domain-containing protein</fullName>
    </recommendedName>
</protein>
<keyword evidence="3" id="KW-0175">Coiled coil</keyword>
<accession>A0A2C9V5A6</accession>
<feature type="domain" description="BAG" evidence="4">
    <location>
        <begin position="74"/>
        <end position="151"/>
    </location>
</feature>
<dbReference type="Pfam" id="PF02179">
    <property type="entry name" value="BAG"/>
    <property type="match status" value="1"/>
</dbReference>
<dbReference type="SMART" id="SM00264">
    <property type="entry name" value="BAG"/>
    <property type="match status" value="1"/>
</dbReference>
<name>A0A2C9V5A6_MANES</name>
<dbReference type="OMA" id="MEVCKER"/>
<evidence type="ECO:0000256" key="3">
    <source>
        <dbReference type="SAM" id="Coils"/>
    </source>
</evidence>
<dbReference type="PROSITE" id="PS51035">
    <property type="entry name" value="BAG"/>
    <property type="match status" value="1"/>
</dbReference>
<sequence length="208" mass="23868">MKPPCNLSFFSSTTTVTYAFHNDHTTPKETKEIPIDSPSEVPVVATINHLPQPDAATKIQSAYRAHVVRTLYRKISSVNSEADQLQRQIQRQETVDAIRTDEREKLKINEALMGLLLRLDSVPGFNPMIREARRKVSHRIVGLQEIVDGICGSDGPDWYVGCRYVKDWDEMVAEMEKEVCKERGGEEMEQFCAEYLGFRCLKRFLYEP</sequence>
<proteinExistence type="predicted"/>
<dbReference type="Pfam" id="PF00612">
    <property type="entry name" value="IQ"/>
    <property type="match status" value="1"/>
</dbReference>
<dbReference type="Gramene" id="Manes.10G111700.7.v8.1">
    <property type="protein sequence ID" value="Manes.10G111700.7.v8.1.CDS.1"/>
    <property type="gene ID" value="Manes.10G111700.v8.1"/>
</dbReference>
<dbReference type="GO" id="GO:0005516">
    <property type="term" value="F:calmodulin binding"/>
    <property type="evidence" value="ECO:0007669"/>
    <property type="project" value="UniProtKB-KW"/>
</dbReference>
<gene>
    <name evidence="5" type="ORF">MANES_10G111700v8</name>
</gene>
<keyword evidence="2" id="KW-0143">Chaperone</keyword>